<evidence type="ECO:0000256" key="3">
    <source>
        <dbReference type="ARBA" id="ARBA00022777"/>
    </source>
</evidence>
<evidence type="ECO:0000256" key="1">
    <source>
        <dbReference type="ARBA" id="ARBA00005790"/>
    </source>
</evidence>
<feature type="compositionally biased region" description="Acidic residues" evidence="4">
    <location>
        <begin position="238"/>
        <end position="254"/>
    </location>
</feature>
<dbReference type="Pfam" id="PF00625">
    <property type="entry name" value="Guanylate_kin"/>
    <property type="match status" value="1"/>
</dbReference>
<dbReference type="Gene3D" id="3.40.50.300">
    <property type="entry name" value="P-loop containing nucleotide triphosphate hydrolases"/>
    <property type="match status" value="1"/>
</dbReference>
<dbReference type="AlphaFoldDB" id="A0A2H0W746"/>
<comment type="similarity">
    <text evidence="1">Belongs to the guanylate kinase family.</text>
</comment>
<dbReference type="GO" id="GO:0004385">
    <property type="term" value="F:GMP kinase activity"/>
    <property type="evidence" value="ECO:0007669"/>
    <property type="project" value="TreeGrafter"/>
</dbReference>
<evidence type="ECO:0000256" key="2">
    <source>
        <dbReference type="ARBA" id="ARBA00022679"/>
    </source>
</evidence>
<dbReference type="PANTHER" id="PTHR23117:SF13">
    <property type="entry name" value="GUANYLATE KINASE"/>
    <property type="match status" value="1"/>
</dbReference>
<gene>
    <name evidence="6" type="ORF">COT78_00940</name>
</gene>
<accession>A0A2H0W746</accession>
<evidence type="ECO:0000256" key="4">
    <source>
        <dbReference type="SAM" id="MobiDB-lite"/>
    </source>
</evidence>
<dbReference type="PROSITE" id="PS50052">
    <property type="entry name" value="GUANYLATE_KINASE_2"/>
    <property type="match status" value="1"/>
</dbReference>
<dbReference type="Pfam" id="PF17957">
    <property type="entry name" value="Big_7"/>
    <property type="match status" value="2"/>
</dbReference>
<dbReference type="EMBL" id="PEZW01000008">
    <property type="protein sequence ID" value="PIS07901.1"/>
    <property type="molecule type" value="Genomic_DNA"/>
</dbReference>
<feature type="region of interest" description="Disordered" evidence="4">
    <location>
        <begin position="230"/>
        <end position="305"/>
    </location>
</feature>
<name>A0A2H0W746_9BACT</name>
<dbReference type="Proteomes" id="UP000231382">
    <property type="component" value="Unassembled WGS sequence"/>
</dbReference>
<evidence type="ECO:0000313" key="6">
    <source>
        <dbReference type="EMBL" id="PIS07901.1"/>
    </source>
</evidence>
<dbReference type="InterPro" id="IPR013783">
    <property type="entry name" value="Ig-like_fold"/>
</dbReference>
<sequence>MSKPFVVIISGVAGSGKDTLIEELWSHPELFEVAVSYTDRPIRPGEIEDKNYHYISKTEFDTGIRKKEFVEWETVRGEYRYGRKKADLKRAFRSGKTVIMSAEPLGMLKFKKIYDVASIFIMPPSLDVAIERLKKRGNDTADGLKNRTDRYRLEMSYKNRYDRVIINDDLETAQKELLHVIKEEKENHQRLHATRKAIFGLVAIFLLTGSAYAYNYSIRQEQAKNIAVAFPPGVSGSDTDDQPDSDQPESDQPDTDSAAVTPSPLPSAEAKKKVTTTPPKTPTNEEVAATTTKNSDGSTTTTVSTGGVISQTELNTLQNSTAIISSPLNIPYIDQTGSYGDLGTILKNYLNSTLKWQSEISEMRGIIVENAGATGWNGQYLGSYITSSSGKISSAEGIIVLNTYYIETQYCTGSNNFDGCPNEYAKLVLSHEYGHHYTLYHKWLDWNLGNGVRFPDSYYSIRPLTKLTTAPDYSLGWSNCDAEIIAEDYSYLYSGYGLQAMHSTYGYPSAATKSWLDNIGSVVPTTIVPVNTAPIITITSPSNGATLSGSVDFTATATDDVGVANVSFYINDNLIVADTSSPYSTTLSTTGYQNGDYVLKAVASDGSLSSTSSITVHFANTIVDATDPTISILSPTDNPYTLTGTSLNMSIVATDNIAVDRIEFYFNDSLQKSWSVSTLNLKVSFRGLSAGTYTLTFKAYDAAGNSSDTKMTVVKP</sequence>
<dbReference type="SMART" id="SM00072">
    <property type="entry name" value="GuKc"/>
    <property type="match status" value="1"/>
</dbReference>
<feature type="compositionally biased region" description="Low complexity" evidence="4">
    <location>
        <begin position="290"/>
        <end position="305"/>
    </location>
</feature>
<evidence type="ECO:0000259" key="5">
    <source>
        <dbReference type="PROSITE" id="PS50052"/>
    </source>
</evidence>
<keyword evidence="3" id="KW-0418">Kinase</keyword>
<dbReference type="Gene3D" id="2.60.40.10">
    <property type="entry name" value="Immunoglobulins"/>
    <property type="match status" value="2"/>
</dbReference>
<dbReference type="InterPro" id="IPR027417">
    <property type="entry name" value="P-loop_NTPase"/>
</dbReference>
<organism evidence="6 7">
    <name type="scientific">Candidatus Berkelbacteria bacterium CG10_big_fil_rev_8_21_14_0_10_43_13</name>
    <dbReference type="NCBI Taxonomy" id="1974514"/>
    <lineage>
        <taxon>Bacteria</taxon>
        <taxon>Candidatus Berkelbacteria</taxon>
    </lineage>
</organism>
<dbReference type="PANTHER" id="PTHR23117">
    <property type="entry name" value="GUANYLATE KINASE-RELATED"/>
    <property type="match status" value="1"/>
</dbReference>
<feature type="domain" description="Guanylate kinase-like" evidence="5">
    <location>
        <begin position="4"/>
        <end position="182"/>
    </location>
</feature>
<reference evidence="7" key="1">
    <citation type="submission" date="2017-09" db="EMBL/GenBank/DDBJ databases">
        <title>Depth-based differentiation of microbial function through sediment-hosted aquifers and enrichment of novel symbionts in the deep terrestrial subsurface.</title>
        <authorList>
            <person name="Probst A.J."/>
            <person name="Ladd B."/>
            <person name="Jarett J.K."/>
            <person name="Geller-Mcgrath D.E."/>
            <person name="Sieber C.M.K."/>
            <person name="Emerson J.B."/>
            <person name="Anantharaman K."/>
            <person name="Thomas B.C."/>
            <person name="Malmstrom R."/>
            <person name="Stieglmeier M."/>
            <person name="Klingl A."/>
            <person name="Woyke T."/>
            <person name="Ryan C.M."/>
            <person name="Banfield J.F."/>
        </authorList>
    </citation>
    <scope>NUCLEOTIDE SEQUENCE [LARGE SCALE GENOMIC DNA]</scope>
</reference>
<dbReference type="InterPro" id="IPR008144">
    <property type="entry name" value="Guanylate_kin-like_dom"/>
</dbReference>
<proteinExistence type="inferred from homology"/>
<dbReference type="CDD" id="cd00146">
    <property type="entry name" value="PKD"/>
    <property type="match status" value="1"/>
</dbReference>
<keyword evidence="2" id="KW-0808">Transferase</keyword>
<dbReference type="InterPro" id="IPR008145">
    <property type="entry name" value="GK/Ca_channel_bsu"/>
</dbReference>
<dbReference type="CDD" id="cd00071">
    <property type="entry name" value="GMPK"/>
    <property type="match status" value="1"/>
</dbReference>
<dbReference type="SUPFAM" id="SSF52540">
    <property type="entry name" value="P-loop containing nucleoside triphosphate hydrolases"/>
    <property type="match status" value="1"/>
</dbReference>
<comment type="caution">
    <text evidence="6">The sequence shown here is derived from an EMBL/GenBank/DDBJ whole genome shotgun (WGS) entry which is preliminary data.</text>
</comment>
<protein>
    <recommendedName>
        <fullName evidence="5">Guanylate kinase-like domain-containing protein</fullName>
    </recommendedName>
</protein>
<evidence type="ECO:0000313" key="7">
    <source>
        <dbReference type="Proteomes" id="UP000231382"/>
    </source>
</evidence>
<dbReference type="GO" id="GO:0005829">
    <property type="term" value="C:cytosol"/>
    <property type="evidence" value="ECO:0007669"/>
    <property type="project" value="TreeGrafter"/>
</dbReference>